<evidence type="ECO:0000313" key="2">
    <source>
        <dbReference type="Proteomes" id="UP001330184"/>
    </source>
</evidence>
<protein>
    <submittedName>
        <fullName evidence="1">Uncharacterized protein</fullName>
    </submittedName>
</protein>
<accession>A0AA48H8Z2</accession>
<reference evidence="1 2" key="1">
    <citation type="submission" date="2023-01" db="EMBL/GenBank/DDBJ databases">
        <title>Complete genome sequence of Muricauda aquimarina strain IFOP_LL357.</title>
        <authorList>
            <person name="Gajardo G."/>
            <person name="Ueki S."/>
            <person name="Maruyama F."/>
        </authorList>
    </citation>
    <scope>NUCLEOTIDE SEQUENCE [LARGE SCALE GENOMIC DNA]</scope>
    <source>
        <strain evidence="1 2">IFOP_LL357</strain>
    </source>
</reference>
<gene>
    <name evidence="1" type="ORF">MACH07_05340</name>
</gene>
<dbReference type="Proteomes" id="UP001330184">
    <property type="component" value="Chromosome"/>
</dbReference>
<dbReference type="EMBL" id="AP027268">
    <property type="protein sequence ID" value="BDW91702.1"/>
    <property type="molecule type" value="Genomic_DNA"/>
</dbReference>
<organism evidence="1 2">
    <name type="scientific">Flagellimonas marinaquae</name>
    <dbReference type="NCBI Taxonomy" id="254955"/>
    <lineage>
        <taxon>Bacteria</taxon>
        <taxon>Pseudomonadati</taxon>
        <taxon>Bacteroidota</taxon>
        <taxon>Flavobacteriia</taxon>
        <taxon>Flavobacteriales</taxon>
        <taxon>Flavobacteriaceae</taxon>
        <taxon>Flagellimonas</taxon>
    </lineage>
</organism>
<proteinExistence type="predicted"/>
<name>A0AA48H8Z2_9FLAO</name>
<sequence length="89" mass="10315">MKFSWVFSGDDNPVMKRTCIELEYSLRPKIMRFLLSRLDVDTDFAQFCFDVDVDKNWVSISDKTPKEYFLIISPGFNQEINGSSFSSVA</sequence>
<evidence type="ECO:0000313" key="1">
    <source>
        <dbReference type="EMBL" id="BDW91702.1"/>
    </source>
</evidence>
<dbReference type="AlphaFoldDB" id="A0AA48H8Z2"/>
<keyword evidence="2" id="KW-1185">Reference proteome</keyword>